<keyword evidence="2" id="KW-0238">DNA-binding</keyword>
<name>A0A1X7JLJ0_9BACT</name>
<dbReference type="InterPro" id="IPR018060">
    <property type="entry name" value="HTH_AraC"/>
</dbReference>
<keyword evidence="3" id="KW-0804">Transcription</keyword>
<protein>
    <submittedName>
        <fullName evidence="5">Helix-turn-helix domain-containing protein</fullName>
    </submittedName>
</protein>
<reference evidence="6" key="1">
    <citation type="submission" date="2017-04" db="EMBL/GenBank/DDBJ databases">
        <authorList>
            <person name="Varghese N."/>
            <person name="Submissions S."/>
        </authorList>
    </citation>
    <scope>NUCLEOTIDE SEQUENCE [LARGE SCALE GENOMIC DNA]</scope>
    <source>
        <strain evidence="6">DSM 4125</strain>
    </source>
</reference>
<evidence type="ECO:0000313" key="6">
    <source>
        <dbReference type="Proteomes" id="UP000193804"/>
    </source>
</evidence>
<dbReference type="SUPFAM" id="SSF46689">
    <property type="entry name" value="Homeodomain-like"/>
    <property type="match status" value="2"/>
</dbReference>
<dbReference type="InterPro" id="IPR046532">
    <property type="entry name" value="DUF6597"/>
</dbReference>
<evidence type="ECO:0000256" key="2">
    <source>
        <dbReference type="ARBA" id="ARBA00023125"/>
    </source>
</evidence>
<dbReference type="RefSeq" id="WP_085516704.1">
    <property type="nucleotide sequence ID" value="NZ_FXAW01000003.1"/>
</dbReference>
<dbReference type="OrthoDB" id="635259at2"/>
<evidence type="ECO:0000313" key="5">
    <source>
        <dbReference type="EMBL" id="SMG29078.1"/>
    </source>
</evidence>
<keyword evidence="1" id="KW-0805">Transcription regulation</keyword>
<dbReference type="PANTHER" id="PTHR46796:SF13">
    <property type="entry name" value="HTH-TYPE TRANSCRIPTIONAL ACTIVATOR RHAS"/>
    <property type="match status" value="1"/>
</dbReference>
<dbReference type="Pfam" id="PF12833">
    <property type="entry name" value="HTH_18"/>
    <property type="match status" value="1"/>
</dbReference>
<dbReference type="Pfam" id="PF20240">
    <property type="entry name" value="DUF6597"/>
    <property type="match status" value="1"/>
</dbReference>
<dbReference type="Gene3D" id="1.10.10.60">
    <property type="entry name" value="Homeodomain-like"/>
    <property type="match status" value="1"/>
</dbReference>
<dbReference type="AlphaFoldDB" id="A0A1X7JLJ0"/>
<feature type="domain" description="HTH araC/xylS-type" evidence="4">
    <location>
        <begin position="152"/>
        <end position="252"/>
    </location>
</feature>
<dbReference type="InterPro" id="IPR009057">
    <property type="entry name" value="Homeodomain-like_sf"/>
</dbReference>
<sequence>MEYNLIPPCKELENHISHFWVCTWNSSLEKPNTTYFVVGSSLSEIVFAFNGRDKDSSFLFSAIQGHTHLANQYPVDEFHHLIGVAFYSYTIPGFFNIPSTELNDKFIPLNTFLGNEGNVLNEKIAIAPSTEERIDIISEYFKLLLQQPKMADPLITKAIKAIKSGNGNLRIEALANEFGISQKQFNRRFKRFSGFNPKTYSRVIRFESVIKQHPTTSSLTEIAYENGYFDQAHFNNEFKLFTGFNPKEFWNLSEEDI</sequence>
<evidence type="ECO:0000259" key="4">
    <source>
        <dbReference type="PROSITE" id="PS01124"/>
    </source>
</evidence>
<dbReference type="GO" id="GO:0043565">
    <property type="term" value="F:sequence-specific DNA binding"/>
    <property type="evidence" value="ECO:0007669"/>
    <property type="project" value="InterPro"/>
</dbReference>
<dbReference type="EMBL" id="FXAW01000003">
    <property type="protein sequence ID" value="SMG29078.1"/>
    <property type="molecule type" value="Genomic_DNA"/>
</dbReference>
<keyword evidence="6" id="KW-1185">Reference proteome</keyword>
<dbReference type="PROSITE" id="PS01124">
    <property type="entry name" value="HTH_ARAC_FAMILY_2"/>
    <property type="match status" value="1"/>
</dbReference>
<accession>A0A1X7JLJ0</accession>
<dbReference type="GO" id="GO:0003700">
    <property type="term" value="F:DNA-binding transcription factor activity"/>
    <property type="evidence" value="ECO:0007669"/>
    <property type="project" value="InterPro"/>
</dbReference>
<proteinExistence type="predicted"/>
<dbReference type="InterPro" id="IPR050204">
    <property type="entry name" value="AraC_XylS_family_regulators"/>
</dbReference>
<evidence type="ECO:0000256" key="3">
    <source>
        <dbReference type="ARBA" id="ARBA00023163"/>
    </source>
</evidence>
<dbReference type="SMART" id="SM00342">
    <property type="entry name" value="HTH_ARAC"/>
    <property type="match status" value="1"/>
</dbReference>
<dbReference type="Proteomes" id="UP000193804">
    <property type="component" value="Unassembled WGS sequence"/>
</dbReference>
<dbReference type="PANTHER" id="PTHR46796">
    <property type="entry name" value="HTH-TYPE TRANSCRIPTIONAL ACTIVATOR RHAS-RELATED"/>
    <property type="match status" value="1"/>
</dbReference>
<organism evidence="5 6">
    <name type="scientific">Marivirga sericea</name>
    <dbReference type="NCBI Taxonomy" id="1028"/>
    <lineage>
        <taxon>Bacteria</taxon>
        <taxon>Pseudomonadati</taxon>
        <taxon>Bacteroidota</taxon>
        <taxon>Cytophagia</taxon>
        <taxon>Cytophagales</taxon>
        <taxon>Marivirgaceae</taxon>
        <taxon>Marivirga</taxon>
    </lineage>
</organism>
<gene>
    <name evidence="5" type="ORF">SAMN05661096_01788</name>
</gene>
<dbReference type="STRING" id="1028.SAMN05661096_01788"/>
<evidence type="ECO:0000256" key="1">
    <source>
        <dbReference type="ARBA" id="ARBA00023015"/>
    </source>
</evidence>